<dbReference type="AlphaFoldDB" id="A0A8J2KMF2"/>
<sequence length="89" mass="10018">METGVTIPCPRCPTSRRNETAVPLSILSNNAVPSEIPRNSAGALDAGSQSIRSERRTCNNYVFWDGIHRWERPDFSRKRNSSAFINLLQ</sequence>
<protein>
    <submittedName>
        <fullName evidence="1">Uncharacterized protein</fullName>
    </submittedName>
</protein>
<dbReference type="EMBL" id="CAJVCH010352114">
    <property type="protein sequence ID" value="CAG7815739.1"/>
    <property type="molecule type" value="Genomic_DNA"/>
</dbReference>
<proteinExistence type="predicted"/>
<accession>A0A8J2KMF2</accession>
<organism evidence="1 2">
    <name type="scientific">Allacma fusca</name>
    <dbReference type="NCBI Taxonomy" id="39272"/>
    <lineage>
        <taxon>Eukaryota</taxon>
        <taxon>Metazoa</taxon>
        <taxon>Ecdysozoa</taxon>
        <taxon>Arthropoda</taxon>
        <taxon>Hexapoda</taxon>
        <taxon>Collembola</taxon>
        <taxon>Symphypleona</taxon>
        <taxon>Sminthuridae</taxon>
        <taxon>Allacma</taxon>
    </lineage>
</organism>
<reference evidence="1" key="1">
    <citation type="submission" date="2021-06" db="EMBL/GenBank/DDBJ databases">
        <authorList>
            <person name="Hodson N. C."/>
            <person name="Mongue J. A."/>
            <person name="Jaron S. K."/>
        </authorList>
    </citation>
    <scope>NUCLEOTIDE SEQUENCE</scope>
</reference>
<evidence type="ECO:0000313" key="1">
    <source>
        <dbReference type="EMBL" id="CAG7815739.1"/>
    </source>
</evidence>
<name>A0A8J2KMF2_9HEXA</name>
<gene>
    <name evidence="1" type="ORF">AFUS01_LOCUS26401</name>
</gene>
<keyword evidence="2" id="KW-1185">Reference proteome</keyword>
<evidence type="ECO:0000313" key="2">
    <source>
        <dbReference type="Proteomes" id="UP000708208"/>
    </source>
</evidence>
<dbReference type="Proteomes" id="UP000708208">
    <property type="component" value="Unassembled WGS sequence"/>
</dbReference>
<comment type="caution">
    <text evidence="1">The sequence shown here is derived from an EMBL/GenBank/DDBJ whole genome shotgun (WGS) entry which is preliminary data.</text>
</comment>